<evidence type="ECO:0008006" key="4">
    <source>
        <dbReference type="Google" id="ProtNLM"/>
    </source>
</evidence>
<evidence type="ECO:0000313" key="3">
    <source>
        <dbReference type="Proteomes" id="UP001153292"/>
    </source>
</evidence>
<dbReference type="Proteomes" id="UP001153292">
    <property type="component" value="Chromosome 26"/>
</dbReference>
<name>A0ABN8LEW0_CHISP</name>
<accession>A0ABN8LEW0</accession>
<keyword evidence="3" id="KW-1185">Reference proteome</keyword>
<protein>
    <recommendedName>
        <fullName evidence="4">Separase</fullName>
    </recommendedName>
</protein>
<reference evidence="2" key="1">
    <citation type="submission" date="2021-12" db="EMBL/GenBank/DDBJ databases">
        <authorList>
            <person name="King R."/>
        </authorList>
    </citation>
    <scope>NUCLEOTIDE SEQUENCE</scope>
</reference>
<organism evidence="2 3">
    <name type="scientific">Chilo suppressalis</name>
    <name type="common">Asiatic rice borer moth</name>
    <dbReference type="NCBI Taxonomy" id="168631"/>
    <lineage>
        <taxon>Eukaryota</taxon>
        <taxon>Metazoa</taxon>
        <taxon>Ecdysozoa</taxon>
        <taxon>Arthropoda</taxon>
        <taxon>Hexapoda</taxon>
        <taxon>Insecta</taxon>
        <taxon>Pterygota</taxon>
        <taxon>Neoptera</taxon>
        <taxon>Endopterygota</taxon>
        <taxon>Lepidoptera</taxon>
        <taxon>Glossata</taxon>
        <taxon>Ditrysia</taxon>
        <taxon>Pyraloidea</taxon>
        <taxon>Crambidae</taxon>
        <taxon>Crambinae</taxon>
        <taxon>Chilo</taxon>
    </lineage>
</organism>
<proteinExistence type="predicted"/>
<dbReference type="EMBL" id="OU963919">
    <property type="protein sequence ID" value="CAH2987485.1"/>
    <property type="molecule type" value="Genomic_DNA"/>
</dbReference>
<sequence length="1436" mass="164014">MEANDFIVRFKANGTEKDLCDLRQVCDDYKLILSNLGAKDKGAFALNVLCILCRNLDKVPTWKDRVDGRTLVVLTVECVHETRGLPRTDQVKVLACIYHIQKHVIKMTSSIPPELVLKLSFMPFEWDVESMLVEYCKTYWNILVDRIAYIERLKSKTSISKLLPKTLEDILKVLQIYDSVQFCTNILTFLIKKLHFLYNDTNTKELQQSFGEIFKVLSSKTDLVSFKKLKPKELLDVYVKFNECFYVIAENASRAKFENCLLNVVVRTAITVLGHNYEIMRCLETFYLNGFCSIFDNQTNPLTIENVLNNMLVSCTDLEKLGYEKTMHTTYSFLNQFLRVYLEFTVSNKKLDWNSYFNETMQISCLNLMLHLSSRKSEQFLKCDNCTVKSSLHDSLRLLFLIKHFPVASISQKLDITNLLPVYYKLVNVQHKILYELKRLGCANHQKCFTKLQTDIHNTAIALNKANYYEYSIKLFKLYIEFEIHSLKDANELRNISRALYNKSICELDNKLFYEALKDAYLSLIFSLPEGLGSEKCMSLVMDIKAKSLKSNQGEDEIQLASAFEICKKCLDEKLYGNLKPFFVNVKFSEVLQHEFKMYAKLWPSIVPIAGVWASLYDLLKEDQNWIDGTENSRWTLFEVMFETVTIVRTVHSEHYTRIVDKLLDWFASEHDGSVETKFVHAAILFLRCEYDLAEASQKYEWKSAEPSMDPDQVQAIRTIPQEHEATKKAIAAVHILSQAVKHIETVGKPGWLHSCLQLYQVFVYQLLHLARTIPALHLAHVCCIIAKHIDDSESFVRNASVLLSHARTSGPETMQLITDCSHLWSRATLQTAICFMCDAAIYLSKTGSIGAAARLVQMAQAKILENHNSNQPVTLDLAVGRLAEAQAQLCGGVNALSVASAIQRHYLTITNNETKWTSRRILALILKMLICTSSMSTTSVCRSLLLWRRARCACAACLPVASAVIQARLYSSITNVHKTDDAQTKIDNRLKHILGLQPSNETQLYKTEPSKPELFTPRHENLETMLEDHVFKKTQISPSLPCTSVYGYKMPDFLKHDNCQCSLCDNPNSFLIACTSFGLESSMYYRAKEMDIARNYFEGTIRSFGYAESKLRSYFNRCRGENPLYIVDMVENIVYEDFKSVQIEILIEAAFFELSKKAFERADDHIVRVHEILQDMSSPSAYLRNDVMNLMTASAQIRKAAVKPVETGLEIEMESLKLSPGKEPPKTPVNKAKIPPVLTKNLVKDEDLPAVKRKVIKLNLDEGQEEKETKRPVRKRGEFKIPVPVTKKPVLESITPRPTRSKPEILITKPSEDVKMTPKVDSTEFFTPKSTPAEEFFTPMSTLKTYSKKSLRTNIVKNLEAEFSTPKTDKENSTLNAETNLLDVPTTTGRAVRSKIDKKVLKRATSPGKLVKEVKPTRSRLRNPVSFKVHEDKGK</sequence>
<evidence type="ECO:0000256" key="1">
    <source>
        <dbReference type="SAM" id="MobiDB-lite"/>
    </source>
</evidence>
<feature type="region of interest" description="Disordered" evidence="1">
    <location>
        <begin position="1408"/>
        <end position="1436"/>
    </location>
</feature>
<evidence type="ECO:0000313" key="2">
    <source>
        <dbReference type="EMBL" id="CAH2987485.1"/>
    </source>
</evidence>
<gene>
    <name evidence="2" type="ORF">CHILSU_LOCUS7077</name>
</gene>